<evidence type="ECO:0000313" key="4">
    <source>
        <dbReference type="EMBL" id="SSW91554.1"/>
    </source>
</evidence>
<sequence>MRLQFETVDVFTSDQFSGNPLAVVLNAEGLSSAQMQAIAGEFNLSETTFVLPPQDPTHTAQVRIYTPNGELPFAGHPNVGTAFVLARIGQSYGRGIDGDHVVFEEKAGLVPIELIKDGGAVTGARLTSPQLLSLADEVAPDVIAAACSLGEGDIETANHRPCIASCGTGFIIVEVKSRSALAAASPSADVFRDRIAGYTTSKILLYVPTGEDAIDIRARMFAPLHKIPEDPATGSANVALIGLLAKLRAEPDLTLSKTILQGVEMGRPSLLLASAEKRGGEVIATSIGGHCVPVMAGTIELN</sequence>
<organism evidence="4 5">
    <name type="scientific">Rhodopseudomonas pentothenatexigens</name>
    <dbReference type="NCBI Taxonomy" id="999699"/>
    <lineage>
        <taxon>Bacteria</taxon>
        <taxon>Pseudomonadati</taxon>
        <taxon>Pseudomonadota</taxon>
        <taxon>Alphaproteobacteria</taxon>
        <taxon>Hyphomicrobiales</taxon>
        <taxon>Nitrobacteraceae</taxon>
        <taxon>Rhodopseudomonas</taxon>
    </lineage>
</organism>
<dbReference type="NCBIfam" id="TIGR00654">
    <property type="entry name" value="PhzF_family"/>
    <property type="match status" value="1"/>
</dbReference>
<evidence type="ECO:0000313" key="6">
    <source>
        <dbReference type="Proteomes" id="UP000256343"/>
    </source>
</evidence>
<evidence type="ECO:0000256" key="1">
    <source>
        <dbReference type="ARBA" id="ARBA00008270"/>
    </source>
</evidence>
<reference evidence="3 6" key="2">
    <citation type="submission" date="2018-07" db="EMBL/GenBank/DDBJ databases">
        <title>Genomic Encyclopedia of Archaeal and Bacterial Type Strains, Phase II (KMG-II): from individual species to whole genera.</title>
        <authorList>
            <person name="Goeker M."/>
        </authorList>
    </citation>
    <scope>NUCLEOTIDE SEQUENCE [LARGE SCALE GENOMIC DNA]</scope>
    <source>
        <strain evidence="3 6">JA575</strain>
    </source>
</reference>
<name>A0A336JV55_9BRAD</name>
<evidence type="ECO:0000313" key="5">
    <source>
        <dbReference type="Proteomes" id="UP000252631"/>
    </source>
</evidence>
<dbReference type="PANTHER" id="PTHR13774:SF32">
    <property type="entry name" value="ANTISENSE-ENHANCING SEQUENCE 1"/>
    <property type="match status" value="1"/>
</dbReference>
<gene>
    <name evidence="3" type="ORF">BJ125_112137</name>
    <name evidence="4" type="ORF">SAMN05892882_112137</name>
</gene>
<dbReference type="Proteomes" id="UP000256343">
    <property type="component" value="Unassembled WGS sequence"/>
</dbReference>
<dbReference type="Gene3D" id="3.10.310.10">
    <property type="entry name" value="Diaminopimelate Epimerase, Chain A, domain 1"/>
    <property type="match status" value="2"/>
</dbReference>
<accession>A0A336JV55</accession>
<proteinExistence type="inferred from homology"/>
<dbReference type="Proteomes" id="UP000252631">
    <property type="component" value="Unassembled WGS sequence"/>
</dbReference>
<dbReference type="RefSeq" id="WP_114358578.1">
    <property type="nucleotide sequence ID" value="NZ_QRDT01000012.1"/>
</dbReference>
<keyword evidence="4" id="KW-0413">Isomerase</keyword>
<feature type="active site" evidence="2">
    <location>
        <position position="46"/>
    </location>
</feature>
<dbReference type="AlphaFoldDB" id="A0A336JV55"/>
<protein>
    <submittedName>
        <fullName evidence="4">Trans-2,3-dihydro-3-hydroxyanthranilate isomerase</fullName>
    </submittedName>
</protein>
<dbReference type="EMBL" id="UFQQ01000012">
    <property type="protein sequence ID" value="SSW91554.1"/>
    <property type="molecule type" value="Genomic_DNA"/>
</dbReference>
<dbReference type="PANTHER" id="PTHR13774">
    <property type="entry name" value="PHENAZINE BIOSYNTHESIS PROTEIN"/>
    <property type="match status" value="1"/>
</dbReference>
<reference evidence="4 5" key="1">
    <citation type="submission" date="2017-08" db="EMBL/GenBank/DDBJ databases">
        <authorList>
            <person name="de Groot N.N."/>
        </authorList>
    </citation>
    <scope>NUCLEOTIDE SEQUENCE [LARGE SCALE GENOMIC DNA]</scope>
    <source>
        <strain evidence="4 5">JA575</strain>
    </source>
</reference>
<dbReference type="OrthoDB" id="9788221at2"/>
<dbReference type="GO" id="GO:0016853">
    <property type="term" value="F:isomerase activity"/>
    <property type="evidence" value="ECO:0007669"/>
    <property type="project" value="UniProtKB-KW"/>
</dbReference>
<dbReference type="PIRSF" id="PIRSF016184">
    <property type="entry name" value="PhzC_PhzF"/>
    <property type="match status" value="1"/>
</dbReference>
<evidence type="ECO:0000313" key="3">
    <source>
        <dbReference type="EMBL" id="RED32659.1"/>
    </source>
</evidence>
<comment type="similarity">
    <text evidence="1">Belongs to the PhzF family.</text>
</comment>
<dbReference type="InterPro" id="IPR003719">
    <property type="entry name" value="Phenazine_PhzF-like"/>
</dbReference>
<dbReference type="GO" id="GO:0005737">
    <property type="term" value="C:cytoplasm"/>
    <property type="evidence" value="ECO:0007669"/>
    <property type="project" value="TreeGrafter"/>
</dbReference>
<dbReference type="EMBL" id="QRDT01000012">
    <property type="protein sequence ID" value="RED32659.1"/>
    <property type="molecule type" value="Genomic_DNA"/>
</dbReference>
<dbReference type="Pfam" id="PF02567">
    <property type="entry name" value="PhzC-PhzF"/>
    <property type="match status" value="1"/>
</dbReference>
<keyword evidence="6" id="KW-1185">Reference proteome</keyword>
<dbReference type="SUPFAM" id="SSF54506">
    <property type="entry name" value="Diaminopimelate epimerase-like"/>
    <property type="match status" value="1"/>
</dbReference>
<evidence type="ECO:0000256" key="2">
    <source>
        <dbReference type="PIRSR" id="PIRSR016184-1"/>
    </source>
</evidence>